<accession>A0AAV8TV48</accession>
<dbReference type="InterPro" id="IPR036390">
    <property type="entry name" value="WH_DNA-bd_sf"/>
</dbReference>
<dbReference type="InterPro" id="IPR035897">
    <property type="entry name" value="Toll_tir_struct_dom_sf"/>
</dbReference>
<evidence type="ECO:0000256" key="1">
    <source>
        <dbReference type="ARBA" id="ARBA00022737"/>
    </source>
</evidence>
<dbReference type="SUPFAM" id="SSF52058">
    <property type="entry name" value="L domain-like"/>
    <property type="match status" value="1"/>
</dbReference>
<dbReference type="Proteomes" id="UP001159364">
    <property type="component" value="Linkage Group LG03"/>
</dbReference>
<dbReference type="InterPro" id="IPR032675">
    <property type="entry name" value="LRR_dom_sf"/>
</dbReference>
<keyword evidence="5" id="KW-1185">Reference proteome</keyword>
<dbReference type="GO" id="GO:0006952">
    <property type="term" value="P:defense response"/>
    <property type="evidence" value="ECO:0007669"/>
    <property type="project" value="UniProtKB-KW"/>
</dbReference>
<dbReference type="EMBL" id="JAIWQS010000003">
    <property type="protein sequence ID" value="KAJ8769939.1"/>
    <property type="molecule type" value="Genomic_DNA"/>
</dbReference>
<reference evidence="4 5" key="1">
    <citation type="submission" date="2021-09" db="EMBL/GenBank/DDBJ databases">
        <title>Genomic insights and catalytic innovation underlie evolution of tropane alkaloids biosynthesis.</title>
        <authorList>
            <person name="Wang Y.-J."/>
            <person name="Tian T."/>
            <person name="Huang J.-P."/>
            <person name="Huang S.-X."/>
        </authorList>
    </citation>
    <scope>NUCLEOTIDE SEQUENCE [LARGE SCALE GENOMIC DNA]</scope>
    <source>
        <strain evidence="4">KIB-2018</strain>
        <tissue evidence="4">Leaf</tissue>
    </source>
</reference>
<evidence type="ECO:0000313" key="5">
    <source>
        <dbReference type="Proteomes" id="UP001159364"/>
    </source>
</evidence>
<sequence>MDDNSLERGEQLSFSLQKAIEESRVSVIIFSQNYAGSRWCLDELVKIMKCKKERQQIVVPVFYEIESSNVRHQTEAYMDAFKKHEERYIEDKNKIRKWREALTEAANVSGWSSRNIRDESQLVKAIVGDILSKLNRMSPIQCSNMVGIDSRFKKVESLLCMEDSQSVRMVGIWGMWGSGKTAIAKAVFDRLHTQFDEYYFFPSRIVSSFLGEHNKNFVKDRLSRKRVLVVLDGVDDFMQLQNLSGGNLDKFGGGSRILITTTDRKVLYGYAVDVEIYEVERLSHYQALELFSLSAFGQNHPPADYMDMSIKAVDYCDSNPLALKDFGSSLCKKTTEEWQSALRRQYLNPYIQTLIRSSYDGLSSDAKNVFLDIACFFRGEDRSRIVNVLESCYPSAHYIISCLQDLSLVSTSGNKMEMSLLIQNLGWSVVHEAETGKYSRLRNYKEVSWSLETPKGKEAIESIFLDISENEELDLKADFFKEMDHLRLLKFFVANSDKCNERRVKLPEGLNSLSDTLRYIYWHRFPLNSLPKSFSAERLVELILPFSEIKELGLGKQISLANLKRIDLSHSRHLLRIPELSRAENVEIIILRGCKRLVKLPKSVQHLKQLKHLDLSFCKHVKSLPGSLDSRNLKFLDLSYCSKIEICPGTSGKLELLDLSGTRVKKLPSSTQYSVLRVLRLVGGSKFAKYPVTSTIIDKLFRGQCQIQDLPSSILRLTRLVELELIGNTLKMPQSQALFCALDNLMSLNRLALKKFNFESLPNSIGQLPKLQFLILSNCKHLQSIKQLPSSLEVLQVDECSSLESLFTIRNLRRLNLANCFMLDRSRPTIS</sequence>
<dbReference type="GO" id="GO:0007165">
    <property type="term" value="P:signal transduction"/>
    <property type="evidence" value="ECO:0007669"/>
    <property type="project" value="InterPro"/>
</dbReference>
<organism evidence="4 5">
    <name type="scientific">Erythroxylum novogranatense</name>
    <dbReference type="NCBI Taxonomy" id="1862640"/>
    <lineage>
        <taxon>Eukaryota</taxon>
        <taxon>Viridiplantae</taxon>
        <taxon>Streptophyta</taxon>
        <taxon>Embryophyta</taxon>
        <taxon>Tracheophyta</taxon>
        <taxon>Spermatophyta</taxon>
        <taxon>Magnoliopsida</taxon>
        <taxon>eudicotyledons</taxon>
        <taxon>Gunneridae</taxon>
        <taxon>Pentapetalae</taxon>
        <taxon>rosids</taxon>
        <taxon>fabids</taxon>
        <taxon>Malpighiales</taxon>
        <taxon>Erythroxylaceae</taxon>
        <taxon>Erythroxylum</taxon>
    </lineage>
</organism>
<dbReference type="InterPro" id="IPR058192">
    <property type="entry name" value="WHD_ROQ1-like"/>
</dbReference>
<dbReference type="Gene3D" id="1.10.8.430">
    <property type="entry name" value="Helical domain of apoptotic protease-activating factors"/>
    <property type="match status" value="1"/>
</dbReference>
<dbReference type="Gene3D" id="3.40.50.300">
    <property type="entry name" value="P-loop containing nucleotide triphosphate hydrolases"/>
    <property type="match status" value="2"/>
</dbReference>
<dbReference type="InterPro" id="IPR000157">
    <property type="entry name" value="TIR_dom"/>
</dbReference>
<evidence type="ECO:0000313" key="4">
    <source>
        <dbReference type="EMBL" id="KAJ8769939.1"/>
    </source>
</evidence>
<dbReference type="PANTHER" id="PTHR11017:SF479">
    <property type="entry name" value="DISEASE RESISTANCE PROTEIN (TIR-NBS-LRR CLASS) FAMILY"/>
    <property type="match status" value="1"/>
</dbReference>
<evidence type="ECO:0000256" key="2">
    <source>
        <dbReference type="ARBA" id="ARBA00022821"/>
    </source>
</evidence>
<dbReference type="Gene3D" id="3.80.10.10">
    <property type="entry name" value="Ribonuclease Inhibitor"/>
    <property type="match status" value="2"/>
</dbReference>
<dbReference type="SMART" id="SM00255">
    <property type="entry name" value="TIR"/>
    <property type="match status" value="1"/>
</dbReference>
<dbReference type="SUPFAM" id="SSF52200">
    <property type="entry name" value="Toll/Interleukin receptor TIR domain"/>
    <property type="match status" value="1"/>
</dbReference>
<dbReference type="Pfam" id="PF23282">
    <property type="entry name" value="WHD_ROQ1"/>
    <property type="match status" value="1"/>
</dbReference>
<dbReference type="GO" id="GO:0043531">
    <property type="term" value="F:ADP binding"/>
    <property type="evidence" value="ECO:0007669"/>
    <property type="project" value="InterPro"/>
</dbReference>
<dbReference type="SUPFAM" id="SSF46785">
    <property type="entry name" value="Winged helix' DNA-binding domain"/>
    <property type="match status" value="1"/>
</dbReference>
<dbReference type="Pfam" id="PF01582">
    <property type="entry name" value="TIR"/>
    <property type="match status" value="1"/>
</dbReference>
<dbReference type="InterPro" id="IPR042197">
    <property type="entry name" value="Apaf_helical"/>
</dbReference>
<evidence type="ECO:0000259" key="3">
    <source>
        <dbReference type="PROSITE" id="PS50104"/>
    </source>
</evidence>
<keyword evidence="1" id="KW-0677">Repeat</keyword>
<dbReference type="PROSITE" id="PS50104">
    <property type="entry name" value="TIR"/>
    <property type="match status" value="1"/>
</dbReference>
<dbReference type="PRINTS" id="PR00364">
    <property type="entry name" value="DISEASERSIST"/>
</dbReference>
<protein>
    <recommendedName>
        <fullName evidence="3">TIR domain-containing protein</fullName>
    </recommendedName>
</protein>
<name>A0AAV8TV48_9ROSI</name>
<feature type="domain" description="TIR" evidence="3">
    <location>
        <begin position="1"/>
        <end position="134"/>
    </location>
</feature>
<dbReference type="SUPFAM" id="SSF52540">
    <property type="entry name" value="P-loop containing nucleoside triphosphate hydrolases"/>
    <property type="match status" value="1"/>
</dbReference>
<keyword evidence="2" id="KW-0611">Plant defense</keyword>
<dbReference type="PANTHER" id="PTHR11017">
    <property type="entry name" value="LEUCINE-RICH REPEAT-CONTAINING PROTEIN"/>
    <property type="match status" value="1"/>
</dbReference>
<dbReference type="Gene3D" id="3.40.50.10140">
    <property type="entry name" value="Toll/interleukin-1 receptor homology (TIR) domain"/>
    <property type="match status" value="1"/>
</dbReference>
<proteinExistence type="predicted"/>
<dbReference type="InterPro" id="IPR027417">
    <property type="entry name" value="P-loop_NTPase"/>
</dbReference>
<comment type="caution">
    <text evidence="4">The sequence shown here is derived from an EMBL/GenBank/DDBJ whole genome shotgun (WGS) entry which is preliminary data.</text>
</comment>
<dbReference type="AlphaFoldDB" id="A0AAV8TV48"/>
<gene>
    <name evidence="4" type="ORF">K2173_009021</name>
</gene>
<dbReference type="InterPro" id="IPR044974">
    <property type="entry name" value="Disease_R_plants"/>
</dbReference>